<feature type="active site" description="Proton acceptor" evidence="3">
    <location>
        <position position="192"/>
    </location>
</feature>
<dbReference type="PANTHER" id="PTHR30244">
    <property type="entry name" value="TRANSAMINASE"/>
    <property type="match status" value="1"/>
</dbReference>
<dbReference type="GO" id="GO:0030170">
    <property type="term" value="F:pyridoxal phosphate binding"/>
    <property type="evidence" value="ECO:0007669"/>
    <property type="project" value="TreeGrafter"/>
</dbReference>
<accession>A4CGF3</accession>
<keyword evidence="1 4" id="KW-0663">Pyridoxal phosphate</keyword>
<keyword evidence="7" id="KW-1185">Reference proteome</keyword>
<dbReference type="Gene3D" id="3.40.640.10">
    <property type="entry name" value="Type I PLP-dependent aspartate aminotransferase-like (Major domain)"/>
    <property type="match status" value="1"/>
</dbReference>
<reference evidence="6 7" key="1">
    <citation type="journal article" date="2009" name="J. Bacteriol.">
        <title>Complete genome sequence of Robiginitalea biformata HTCC2501.</title>
        <authorList>
            <person name="Oh H.M."/>
            <person name="Giovannoni S.J."/>
            <person name="Lee K."/>
            <person name="Ferriera S."/>
            <person name="Johnson J."/>
            <person name="Cho J.C."/>
        </authorList>
    </citation>
    <scope>NUCLEOTIDE SEQUENCE [LARGE SCALE GENOMIC DNA]</scope>
    <source>
        <strain evidence="7">ATCC BAA-864 / HTCC2501 / KCTC 12146</strain>
    </source>
</reference>
<dbReference type="GO" id="GO:0008483">
    <property type="term" value="F:transaminase activity"/>
    <property type="evidence" value="ECO:0007669"/>
    <property type="project" value="TreeGrafter"/>
</dbReference>
<dbReference type="PIRSF" id="PIRSF000390">
    <property type="entry name" value="PLP_StrS"/>
    <property type="match status" value="1"/>
</dbReference>
<dbReference type="GO" id="GO:0000271">
    <property type="term" value="P:polysaccharide biosynthetic process"/>
    <property type="evidence" value="ECO:0007669"/>
    <property type="project" value="TreeGrafter"/>
</dbReference>
<evidence type="ECO:0000313" key="6">
    <source>
        <dbReference type="EMBL" id="EAR16011.1"/>
    </source>
</evidence>
<dbReference type="RefSeq" id="WP_012813706.1">
    <property type="nucleotide sequence ID" value="NC_013222.1"/>
</dbReference>
<dbReference type="InterPro" id="IPR015422">
    <property type="entry name" value="PyrdxlP-dep_Trfase_small"/>
</dbReference>
<dbReference type="eggNOG" id="COG0399">
    <property type="taxonomic scope" value="Bacteria"/>
</dbReference>
<dbReference type="STRING" id="313596.RB2501_03915"/>
<sequence length="392" mass="43341">MRKIQMVDLVGQYADIREEVRKSFDSILESAAFINGPEVKAFQEDLEAYLGVKHVIPCANGTDALQIAMMGLGLKPGDEVITADFTFAATVEVIALLGLTPVLVDVEPDTFNIDTEAVRKAITPKTRAIVPVHLFGQCADMETLLEIAREHDLFLIEDNAQAIGANYLFSDGRLQKAGAIGHVGATSFFPSKNLGAYGDGGALFTDDDALAHRIRGIVNHGMYQRYYHDVVGVNSRLDSLQAAVLRAKLPHLDRYCEKRRAAARYYNASFKDREGITVPTTVRSCEGICDTCDCHVFHQYTLRIGGGKRDALAKRLTEAGIPHGIYYPVPLHRQKAYADARYKESDFAVTNQLSEEVISLPMHTELDEEQLAYICRTVLEFIEQAEPSSGLI</sequence>
<dbReference type="EMBL" id="CP001712">
    <property type="protein sequence ID" value="EAR16011.1"/>
    <property type="molecule type" value="Genomic_DNA"/>
</dbReference>
<evidence type="ECO:0000256" key="1">
    <source>
        <dbReference type="ARBA" id="ARBA00022898"/>
    </source>
</evidence>
<dbReference type="Pfam" id="PF01041">
    <property type="entry name" value="DegT_DnrJ_EryC1"/>
    <property type="match status" value="1"/>
</dbReference>
<dbReference type="InterPro" id="IPR015421">
    <property type="entry name" value="PyrdxlP-dep_Trfase_major"/>
</dbReference>
<name>A4CGF3_ROBBH</name>
<feature type="modified residue" description="N6-(pyridoxal phosphate)lysine" evidence="4">
    <location>
        <position position="192"/>
    </location>
</feature>
<dbReference type="KEGG" id="rbi:RB2501_03915"/>
<gene>
    <name evidence="6" type="ordered locus">RB2501_03915</name>
</gene>
<dbReference type="InterPro" id="IPR000653">
    <property type="entry name" value="DegT/StrS_aminotransferase"/>
</dbReference>
<evidence type="ECO:0000313" key="7">
    <source>
        <dbReference type="Proteomes" id="UP000009049"/>
    </source>
</evidence>
<dbReference type="Gene3D" id="3.90.1150.10">
    <property type="entry name" value="Aspartate Aminotransferase, domain 1"/>
    <property type="match status" value="1"/>
</dbReference>
<protein>
    <submittedName>
        <fullName evidence="6">Pigmentation and extracellular proteinase regulator</fullName>
    </submittedName>
</protein>
<dbReference type="AlphaFoldDB" id="A4CGF3"/>
<dbReference type="PANTHER" id="PTHR30244:SF36">
    <property type="entry name" value="3-OXO-GLUCOSE-6-PHOSPHATE:GLUTAMATE AMINOTRANSFERASE"/>
    <property type="match status" value="1"/>
</dbReference>
<organism evidence="6 7">
    <name type="scientific">Robiginitalea biformata (strain ATCC BAA-864 / DSM 15991 / KCTC 12146 / HTCC2501)</name>
    <dbReference type="NCBI Taxonomy" id="313596"/>
    <lineage>
        <taxon>Bacteria</taxon>
        <taxon>Pseudomonadati</taxon>
        <taxon>Bacteroidota</taxon>
        <taxon>Flavobacteriia</taxon>
        <taxon>Flavobacteriales</taxon>
        <taxon>Flavobacteriaceae</taxon>
        <taxon>Robiginitalea</taxon>
    </lineage>
</organism>
<dbReference type="SUPFAM" id="SSF53383">
    <property type="entry name" value="PLP-dependent transferases"/>
    <property type="match status" value="1"/>
</dbReference>
<evidence type="ECO:0000256" key="5">
    <source>
        <dbReference type="RuleBase" id="RU004508"/>
    </source>
</evidence>
<evidence type="ECO:0000256" key="4">
    <source>
        <dbReference type="PIRSR" id="PIRSR000390-2"/>
    </source>
</evidence>
<dbReference type="InterPro" id="IPR015424">
    <property type="entry name" value="PyrdxlP-dep_Trfase"/>
</dbReference>
<proteinExistence type="inferred from homology"/>
<evidence type="ECO:0000256" key="3">
    <source>
        <dbReference type="PIRSR" id="PIRSR000390-1"/>
    </source>
</evidence>
<dbReference type="CDD" id="cd00616">
    <property type="entry name" value="AHBA_syn"/>
    <property type="match status" value="1"/>
</dbReference>
<dbReference type="HOGENOM" id="CLU_033332_7_2_10"/>
<evidence type="ECO:0000256" key="2">
    <source>
        <dbReference type="ARBA" id="ARBA00037999"/>
    </source>
</evidence>
<comment type="similarity">
    <text evidence="2 5">Belongs to the DegT/DnrJ/EryC1 family.</text>
</comment>
<dbReference type="OrthoDB" id="9804264at2"/>
<dbReference type="Proteomes" id="UP000009049">
    <property type="component" value="Chromosome"/>
</dbReference>